<reference evidence="2 3" key="1">
    <citation type="journal article" date="2017" name="PLoS Biol.">
        <title>The sea cucumber genome provides insights into morphological evolution and visceral regeneration.</title>
        <authorList>
            <person name="Zhang X."/>
            <person name="Sun L."/>
            <person name="Yuan J."/>
            <person name="Sun Y."/>
            <person name="Gao Y."/>
            <person name="Zhang L."/>
            <person name="Li S."/>
            <person name="Dai H."/>
            <person name="Hamel J.F."/>
            <person name="Liu C."/>
            <person name="Yu Y."/>
            <person name="Liu S."/>
            <person name="Lin W."/>
            <person name="Guo K."/>
            <person name="Jin S."/>
            <person name="Xu P."/>
            <person name="Storey K.B."/>
            <person name="Huan P."/>
            <person name="Zhang T."/>
            <person name="Zhou Y."/>
            <person name="Zhang J."/>
            <person name="Lin C."/>
            <person name="Li X."/>
            <person name="Xing L."/>
            <person name="Huo D."/>
            <person name="Sun M."/>
            <person name="Wang L."/>
            <person name="Mercier A."/>
            <person name="Li F."/>
            <person name="Yang H."/>
            <person name="Xiang J."/>
        </authorList>
    </citation>
    <scope>NUCLEOTIDE SEQUENCE [LARGE SCALE GENOMIC DNA]</scope>
    <source>
        <strain evidence="2">Shaxun</strain>
        <tissue evidence="2">Muscle</tissue>
    </source>
</reference>
<organism evidence="2 3">
    <name type="scientific">Stichopus japonicus</name>
    <name type="common">Sea cucumber</name>
    <dbReference type="NCBI Taxonomy" id="307972"/>
    <lineage>
        <taxon>Eukaryota</taxon>
        <taxon>Metazoa</taxon>
        <taxon>Echinodermata</taxon>
        <taxon>Eleutherozoa</taxon>
        <taxon>Echinozoa</taxon>
        <taxon>Holothuroidea</taxon>
        <taxon>Aspidochirotacea</taxon>
        <taxon>Aspidochirotida</taxon>
        <taxon>Stichopodidae</taxon>
        <taxon>Apostichopus</taxon>
    </lineage>
</organism>
<feature type="chain" id="PRO_5013936750" evidence="1">
    <location>
        <begin position="22"/>
        <end position="301"/>
    </location>
</feature>
<dbReference type="Proteomes" id="UP000230750">
    <property type="component" value="Unassembled WGS sequence"/>
</dbReference>
<evidence type="ECO:0000313" key="2">
    <source>
        <dbReference type="EMBL" id="PIK49194.1"/>
    </source>
</evidence>
<dbReference type="OrthoDB" id="10508282at2759"/>
<comment type="caution">
    <text evidence="2">The sequence shown here is derived from an EMBL/GenBank/DDBJ whole genome shotgun (WGS) entry which is preliminary data.</text>
</comment>
<dbReference type="AlphaFoldDB" id="A0A2G8KME5"/>
<protein>
    <submittedName>
        <fullName evidence="2">Uncharacterized protein</fullName>
    </submittedName>
</protein>
<dbReference type="EMBL" id="MRZV01000476">
    <property type="protein sequence ID" value="PIK49194.1"/>
    <property type="molecule type" value="Genomic_DNA"/>
</dbReference>
<proteinExistence type="predicted"/>
<keyword evidence="3" id="KW-1185">Reference proteome</keyword>
<feature type="signal peptide" evidence="1">
    <location>
        <begin position="1"/>
        <end position="21"/>
    </location>
</feature>
<gene>
    <name evidence="2" type="ORF">BSL78_13924</name>
</gene>
<accession>A0A2G8KME5</accession>
<evidence type="ECO:0000313" key="3">
    <source>
        <dbReference type="Proteomes" id="UP000230750"/>
    </source>
</evidence>
<sequence length="301" mass="34069">MFPKLYLLCCLLAVVEWGVEADVITVDLSQEEFDGWIVFIPVNRSKLQSRIDEMTSEKSDVKFFLPSYHSCKDHVCEDQHVVVIAYGTVSAVLRDESSLDPDCDVALDSDAFSFMLPFLSSEPDQPGQLSLVLPRYTSTEGVYFDPNVAITNKIQAERLVQNRNETHVSIDFQHGDFKLKMEGQISGGCQEPNDYNLQALEDYTQELSLSQTPPDFSVCDNLHECICDVDFCSVWDRYREELTEAGSNVCQYWTHASDAVSCEASFEILEISTELKEYIALDGITRQLLLARCKRGRLVLV</sequence>
<name>A0A2G8KME5_STIJA</name>
<evidence type="ECO:0000256" key="1">
    <source>
        <dbReference type="SAM" id="SignalP"/>
    </source>
</evidence>
<keyword evidence="1" id="KW-0732">Signal</keyword>